<dbReference type="OrthoDB" id="271849at2759"/>
<keyword evidence="1" id="KW-0646">Protease inhibitor</keyword>
<dbReference type="GO" id="GO:0004869">
    <property type="term" value="F:cysteine-type endopeptidase inhibitor activity"/>
    <property type="evidence" value="ECO:0007669"/>
    <property type="project" value="UniProtKB-KW"/>
</dbReference>
<dbReference type="Gene3D" id="2.60.40.2020">
    <property type="match status" value="1"/>
</dbReference>
<sequence length="117" mass="13094">MRPKMTAPLTIKDNNKCLNVHVGSTIEIHLKGNPTTGYMWTRAGFGGKEMLSDEHLEVVSKYTPTPVSGPMVGVGGSYTVLVKPLRKGHHTMELVYMRPFEGLKPENERYTLHLDVE</sequence>
<dbReference type="OMA" id="TGYMWTR"/>
<proteinExistence type="predicted"/>
<gene>
    <name evidence="6" type="ORF">LDBPK_241840</name>
    <name evidence="4" type="ORF">LdCL_240024000</name>
    <name evidence="5" type="ORF">LDHU3_24.2250</name>
</gene>
<reference evidence="5" key="5">
    <citation type="submission" date="2020-06" db="EMBL/GenBank/DDBJ databases">
        <authorList>
            <person name="Camacho E."/>
            <person name="Gonzalez-de la Fuente S."/>
            <person name="Rastrojo A."/>
            <person name="Peiro-Pastor R."/>
            <person name="Solana JC."/>
            <person name="Tabera L."/>
            <person name="Gamarro F."/>
            <person name="Carrasco-Ramiro F."/>
            <person name="Requena JM."/>
            <person name="Aguado B."/>
        </authorList>
    </citation>
    <scope>NUCLEOTIDE SEQUENCE</scope>
</reference>
<dbReference type="GeneID" id="13391196"/>
<dbReference type="PANTHER" id="PTHR36530:SF1">
    <property type="entry name" value="AMOEBIASIN-1"/>
    <property type="match status" value="1"/>
</dbReference>
<keyword evidence="8" id="KW-1185">Reference proteome</keyword>
<dbReference type="InterPro" id="IPR018990">
    <property type="entry name" value="Prot_inh_I42_chagasin"/>
</dbReference>
<dbReference type="PANTHER" id="PTHR36530">
    <property type="entry name" value="INHIBITOR OF CYSTEINE PEPTIDASE"/>
    <property type="match status" value="1"/>
</dbReference>
<name>A0A3Q8IC64_LEIDO</name>
<dbReference type="EMBL" id="FR799611">
    <property type="protein sequence ID" value="CBZ34572.1"/>
    <property type="molecule type" value="Genomic_DNA"/>
</dbReference>
<reference evidence="4 8" key="4">
    <citation type="journal article" date="2018" name="Sci. Rep.">
        <title>A complete Leishmania donovani reference genome identifies novel genetic variations associated with virulence.</title>
        <authorList>
            <person name="Lypaczewski P."/>
            <person name="Hoshizaki J."/>
            <person name="Zhang W.-W."/>
            <person name="McCall L.-I."/>
            <person name="Torcivia-Rodriguez J."/>
            <person name="Simonyan V."/>
            <person name="Kaur A."/>
            <person name="Dewar K."/>
            <person name="Matlashewski G."/>
        </authorList>
    </citation>
    <scope>NUCLEOTIDE SEQUENCE [LARGE SCALE GENOMIC DNA]</scope>
    <source>
        <strain evidence="4 8">LdCL</strain>
    </source>
</reference>
<feature type="domain" description="Proteinase inhibitor I42 chagasin" evidence="3">
    <location>
        <begin position="19"/>
        <end position="113"/>
    </location>
</feature>
<dbReference type="Pfam" id="PF09394">
    <property type="entry name" value="Inhibitor_I42"/>
    <property type="match status" value="1"/>
</dbReference>
<evidence type="ECO:0000313" key="7">
    <source>
        <dbReference type="Proteomes" id="UP000008980"/>
    </source>
</evidence>
<evidence type="ECO:0000313" key="4">
    <source>
        <dbReference type="EMBL" id="AYU79267.1"/>
    </source>
</evidence>
<evidence type="ECO:0000313" key="8">
    <source>
        <dbReference type="Proteomes" id="UP000274082"/>
    </source>
</evidence>
<keyword evidence="2" id="KW-0789">Thiol protease inhibitor</keyword>
<evidence type="ECO:0000313" key="6">
    <source>
        <dbReference type="EMBL" id="CBZ34572.1"/>
    </source>
</evidence>
<dbReference type="VEuPathDB" id="TriTrypDB:LDHU3_24.2250"/>
<reference evidence="7" key="3">
    <citation type="submission" date="2011-02" db="EMBL/GenBank/DDBJ databases">
        <title>Whole genome sequencing of Leishmania donovani clinical lines reveals dynamic variation related to drug resistance.</title>
        <authorList>
            <person name="Downing T."/>
            <person name="Imamura H."/>
            <person name="Sanders M."/>
            <person name="Decuypere S."/>
            <person name="Hertz-Fowler C."/>
            <person name="Clark T.G."/>
            <person name="Rijal S."/>
            <person name="Sundar S."/>
            <person name="Quail M.A."/>
            <person name="De Doncker S."/>
            <person name="Maes I."/>
            <person name="Vanaerschot M."/>
            <person name="Stark O."/>
            <person name="Schonian G."/>
            <person name="Dujardin J.C."/>
            <person name="Berriman M."/>
        </authorList>
    </citation>
    <scope>NUCLEOTIDE SEQUENCE [LARGE SCALE GENOMIC DNA]</scope>
    <source>
        <strain evidence="7">BPK282A1</strain>
    </source>
</reference>
<evidence type="ECO:0000313" key="5">
    <source>
        <dbReference type="EMBL" id="CAC5430513.1"/>
    </source>
</evidence>
<evidence type="ECO:0000256" key="1">
    <source>
        <dbReference type="ARBA" id="ARBA00022690"/>
    </source>
</evidence>
<protein>
    <submittedName>
        <fullName evidence="4">Inhibitor of cysteine peptidase</fullName>
    </submittedName>
    <submittedName>
        <fullName evidence="5">Inhibitor_of_cysteine_peptidase/GeneDB:LmjF.24.17 70</fullName>
    </submittedName>
</protein>
<dbReference type="VEuPathDB" id="TriTrypDB:LdCL_240024000"/>
<dbReference type="InterPro" id="IPR036331">
    <property type="entry name" value="Chagasin-like_sf"/>
</dbReference>
<accession>A0A3Q8IC64</accession>
<dbReference type="MEROPS" id="I42.001"/>
<dbReference type="AlphaFoldDB" id="A0A3Q8IC64"/>
<dbReference type="RefSeq" id="XP_003861274.1">
    <property type="nucleotide sequence ID" value="XM_003861226.1"/>
</dbReference>
<reference evidence="6" key="2">
    <citation type="submission" date="2011-01" db="EMBL/GenBank/DDBJ databases">
        <authorList>
            <person name="Zhao B.P."/>
            <person name="Ren Z.A."/>
            <person name="Li C.D."/>
        </authorList>
    </citation>
    <scope>NUCLEOTIDE SEQUENCE</scope>
    <source>
        <strain evidence="6">BPK282A1</strain>
    </source>
</reference>
<dbReference type="Proteomes" id="UP000274082">
    <property type="component" value="Chromosome 24"/>
</dbReference>
<dbReference type="Proteomes" id="UP000008980">
    <property type="component" value="Chromosome 24"/>
</dbReference>
<dbReference type="EMBL" id="CP029523">
    <property type="protein sequence ID" value="AYU79267.1"/>
    <property type="molecule type" value="Genomic_DNA"/>
</dbReference>
<accession>E9BH46</accession>
<dbReference type="EMBL" id="LR812644">
    <property type="protein sequence ID" value="CAC5430513.1"/>
    <property type="molecule type" value="Genomic_DNA"/>
</dbReference>
<dbReference type="SMR" id="A0A3Q8IC64"/>
<dbReference type="Proteomes" id="UP000601710">
    <property type="component" value="Chromosome 24"/>
</dbReference>
<dbReference type="VEuPathDB" id="TriTrypDB:LdBPK_241840.1"/>
<dbReference type="KEGG" id="ldo:LDBPK_241840"/>
<organism evidence="4 8">
    <name type="scientific">Leishmania donovani</name>
    <dbReference type="NCBI Taxonomy" id="5661"/>
    <lineage>
        <taxon>Eukaryota</taxon>
        <taxon>Discoba</taxon>
        <taxon>Euglenozoa</taxon>
        <taxon>Kinetoplastea</taxon>
        <taxon>Metakinetoplastina</taxon>
        <taxon>Trypanosomatida</taxon>
        <taxon>Trypanosomatidae</taxon>
        <taxon>Leishmaniinae</taxon>
        <taxon>Leishmania</taxon>
    </lineage>
</organism>
<reference evidence="6 7" key="1">
    <citation type="journal article" date="2011" name="Genome Res.">
        <title>Whole genome sequencing of multiple Leishmania donovani clinical isolates provides insights into population structure and mechanisms of drug resistance.</title>
        <authorList>
            <person name="Downing T."/>
            <person name="Imamura H."/>
            <person name="Decuypere S."/>
            <person name="Clark T.G."/>
            <person name="Coombs G.H."/>
            <person name="Cotton J.A."/>
            <person name="Hilley J.D."/>
            <person name="de Doncker S."/>
            <person name="Maes I."/>
            <person name="Mottram J.C."/>
            <person name="Quail M.A."/>
            <person name="Rijal S."/>
            <person name="Sanders M."/>
            <person name="Schonian G."/>
            <person name="Stark O."/>
            <person name="Sundar S."/>
            <person name="Vanaerschot M."/>
            <person name="Hertz-Fowler C."/>
            <person name="Dujardin J.C."/>
            <person name="Berriman M."/>
        </authorList>
    </citation>
    <scope>NUCLEOTIDE SEQUENCE [LARGE SCALE GENOMIC DNA]</scope>
    <source>
        <strain evidence="6 7">BPK282A1</strain>
    </source>
</reference>
<dbReference type="SUPFAM" id="SSF141066">
    <property type="entry name" value="ICP-like"/>
    <property type="match status" value="1"/>
</dbReference>
<evidence type="ECO:0000259" key="3">
    <source>
        <dbReference type="Pfam" id="PF09394"/>
    </source>
</evidence>
<evidence type="ECO:0000256" key="2">
    <source>
        <dbReference type="ARBA" id="ARBA00022704"/>
    </source>
</evidence>
<dbReference type="InterPro" id="IPR052781">
    <property type="entry name" value="Cys_protease_inhibitor_I42"/>
</dbReference>